<keyword evidence="3" id="KW-1185">Reference proteome</keyword>
<gene>
    <name evidence="2" type="ORF">CY34DRAFT_16592</name>
</gene>
<reference evidence="3" key="2">
    <citation type="submission" date="2015-01" db="EMBL/GenBank/DDBJ databases">
        <title>Evolutionary Origins and Diversification of the Mycorrhizal Mutualists.</title>
        <authorList>
            <consortium name="DOE Joint Genome Institute"/>
            <consortium name="Mycorrhizal Genomics Consortium"/>
            <person name="Kohler A."/>
            <person name="Kuo A."/>
            <person name="Nagy L.G."/>
            <person name="Floudas D."/>
            <person name="Copeland A."/>
            <person name="Barry K.W."/>
            <person name="Cichocki N."/>
            <person name="Veneault-Fourrey C."/>
            <person name="LaButti K."/>
            <person name="Lindquist E.A."/>
            <person name="Lipzen A."/>
            <person name="Lundell T."/>
            <person name="Morin E."/>
            <person name="Murat C."/>
            <person name="Riley R."/>
            <person name="Ohm R."/>
            <person name="Sun H."/>
            <person name="Tunlid A."/>
            <person name="Henrissat B."/>
            <person name="Grigoriev I.V."/>
            <person name="Hibbett D.S."/>
            <person name="Martin F."/>
        </authorList>
    </citation>
    <scope>NUCLEOTIDE SEQUENCE [LARGE SCALE GENOMIC DNA]</scope>
    <source>
        <strain evidence="3">UH-Slu-Lm8-n1</strain>
    </source>
</reference>
<dbReference type="EMBL" id="KN835557">
    <property type="protein sequence ID" value="KIK36136.1"/>
    <property type="molecule type" value="Genomic_DNA"/>
</dbReference>
<dbReference type="OrthoDB" id="2683223at2759"/>
<reference evidence="2 3" key="1">
    <citation type="submission" date="2014-04" db="EMBL/GenBank/DDBJ databases">
        <authorList>
            <consortium name="DOE Joint Genome Institute"/>
            <person name="Kuo A."/>
            <person name="Ruytinx J."/>
            <person name="Rineau F."/>
            <person name="Colpaert J."/>
            <person name="Kohler A."/>
            <person name="Nagy L.G."/>
            <person name="Floudas D."/>
            <person name="Copeland A."/>
            <person name="Barry K.W."/>
            <person name="Cichocki N."/>
            <person name="Veneault-Fourrey C."/>
            <person name="LaButti K."/>
            <person name="Lindquist E.A."/>
            <person name="Lipzen A."/>
            <person name="Lundell T."/>
            <person name="Morin E."/>
            <person name="Murat C."/>
            <person name="Sun H."/>
            <person name="Tunlid A."/>
            <person name="Henrissat B."/>
            <person name="Grigoriev I.V."/>
            <person name="Hibbett D.S."/>
            <person name="Martin F."/>
            <person name="Nordberg H.P."/>
            <person name="Cantor M.N."/>
            <person name="Hua S.X."/>
        </authorList>
    </citation>
    <scope>NUCLEOTIDE SEQUENCE [LARGE SCALE GENOMIC DNA]</scope>
    <source>
        <strain evidence="2 3">UH-Slu-Lm8-n1</strain>
    </source>
</reference>
<dbReference type="Proteomes" id="UP000054485">
    <property type="component" value="Unassembled WGS sequence"/>
</dbReference>
<name>A0A0D0A361_9AGAM</name>
<proteinExistence type="predicted"/>
<dbReference type="HOGENOM" id="CLU_2098452_0_0_1"/>
<accession>A0A0D0A361</accession>
<sequence>MLPTSNAMYPGHGQRQPSRGPEPYSSNQFNPGDSSLSRPNHGLPRHDEFFSAGMGGQQDGPVIQMPVSGSFQHPNPLHSGSPEMGVVPLYLYRAAVTLHAGGTPHLGQTSTPFSGN</sequence>
<protein>
    <submittedName>
        <fullName evidence="2">Uncharacterized protein</fullName>
    </submittedName>
</protein>
<organism evidence="2 3">
    <name type="scientific">Suillus luteus UH-Slu-Lm8-n1</name>
    <dbReference type="NCBI Taxonomy" id="930992"/>
    <lineage>
        <taxon>Eukaryota</taxon>
        <taxon>Fungi</taxon>
        <taxon>Dikarya</taxon>
        <taxon>Basidiomycota</taxon>
        <taxon>Agaricomycotina</taxon>
        <taxon>Agaricomycetes</taxon>
        <taxon>Agaricomycetidae</taxon>
        <taxon>Boletales</taxon>
        <taxon>Suillineae</taxon>
        <taxon>Suillaceae</taxon>
        <taxon>Suillus</taxon>
    </lineage>
</organism>
<feature type="compositionally biased region" description="Polar residues" evidence="1">
    <location>
        <begin position="24"/>
        <end position="38"/>
    </location>
</feature>
<evidence type="ECO:0000256" key="1">
    <source>
        <dbReference type="SAM" id="MobiDB-lite"/>
    </source>
</evidence>
<dbReference type="InParanoid" id="A0A0D0A361"/>
<evidence type="ECO:0000313" key="3">
    <source>
        <dbReference type="Proteomes" id="UP000054485"/>
    </source>
</evidence>
<feature type="region of interest" description="Disordered" evidence="1">
    <location>
        <begin position="1"/>
        <end position="79"/>
    </location>
</feature>
<dbReference type="AlphaFoldDB" id="A0A0D0A361"/>
<evidence type="ECO:0000313" key="2">
    <source>
        <dbReference type="EMBL" id="KIK36136.1"/>
    </source>
</evidence>